<comment type="caution">
    <text evidence="1">The sequence shown here is derived from an EMBL/GenBank/DDBJ whole genome shotgun (WGS) entry which is preliminary data.</text>
</comment>
<reference evidence="1" key="1">
    <citation type="submission" date="2019-08" db="EMBL/GenBank/DDBJ databases">
        <authorList>
            <person name="Kucharzyk K."/>
            <person name="Murdoch R.W."/>
            <person name="Higgins S."/>
            <person name="Loffler F."/>
        </authorList>
    </citation>
    <scope>NUCLEOTIDE SEQUENCE</scope>
</reference>
<dbReference type="InterPro" id="IPR035901">
    <property type="entry name" value="GIY-YIG_endonuc_sf"/>
</dbReference>
<dbReference type="EMBL" id="VSSQ01055776">
    <property type="protein sequence ID" value="MPN09647.1"/>
    <property type="molecule type" value="Genomic_DNA"/>
</dbReference>
<name>A0A645F627_9ZZZZ</name>
<evidence type="ECO:0000313" key="1">
    <source>
        <dbReference type="EMBL" id="MPN09647.1"/>
    </source>
</evidence>
<gene>
    <name evidence="1" type="ORF">SDC9_156938</name>
</gene>
<dbReference type="AlphaFoldDB" id="A0A645F627"/>
<dbReference type="Gene3D" id="3.40.1440.10">
    <property type="entry name" value="GIY-YIG endonuclease"/>
    <property type="match status" value="1"/>
</dbReference>
<dbReference type="CDD" id="cd10451">
    <property type="entry name" value="GIY-YIG_LuxR_like"/>
    <property type="match status" value="1"/>
</dbReference>
<organism evidence="1">
    <name type="scientific">bioreactor metagenome</name>
    <dbReference type="NCBI Taxonomy" id="1076179"/>
    <lineage>
        <taxon>unclassified sequences</taxon>
        <taxon>metagenomes</taxon>
        <taxon>ecological metagenomes</taxon>
    </lineage>
</organism>
<sequence>MKPQNKKDLITAYKQRAQIGGIYAVTNTQTGKSLVLASADIGGIRKRYEFSVLTGGCFHPKLQQDANQFGSGAFSFAVLEEMEKKATQTDREFMDDLEVLLSLWLEKYDPATLY</sequence>
<evidence type="ECO:0008006" key="2">
    <source>
        <dbReference type="Google" id="ProtNLM"/>
    </source>
</evidence>
<protein>
    <recommendedName>
        <fullName evidence="2">GIY-YIG domain-containing protein</fullName>
    </recommendedName>
</protein>
<accession>A0A645F627</accession>
<proteinExistence type="predicted"/>